<dbReference type="EMBL" id="GBRH01256378">
    <property type="protein sequence ID" value="JAD41517.1"/>
    <property type="molecule type" value="Transcribed_RNA"/>
</dbReference>
<proteinExistence type="predicted"/>
<evidence type="ECO:0000313" key="2">
    <source>
        <dbReference type="EMBL" id="JAD41517.1"/>
    </source>
</evidence>
<name>A0A0A9A396_ARUDO</name>
<accession>A0A0A9A396</accession>
<feature type="compositionally biased region" description="Polar residues" evidence="1">
    <location>
        <begin position="1"/>
        <end position="13"/>
    </location>
</feature>
<sequence>MSPLPTSKPSGRTSSEKHCLLFSGSAG</sequence>
<organism evidence="2">
    <name type="scientific">Arundo donax</name>
    <name type="common">Giant reed</name>
    <name type="synonym">Donax arundinaceus</name>
    <dbReference type="NCBI Taxonomy" id="35708"/>
    <lineage>
        <taxon>Eukaryota</taxon>
        <taxon>Viridiplantae</taxon>
        <taxon>Streptophyta</taxon>
        <taxon>Embryophyta</taxon>
        <taxon>Tracheophyta</taxon>
        <taxon>Spermatophyta</taxon>
        <taxon>Magnoliopsida</taxon>
        <taxon>Liliopsida</taxon>
        <taxon>Poales</taxon>
        <taxon>Poaceae</taxon>
        <taxon>PACMAD clade</taxon>
        <taxon>Arundinoideae</taxon>
        <taxon>Arundineae</taxon>
        <taxon>Arundo</taxon>
    </lineage>
</organism>
<feature type="region of interest" description="Disordered" evidence="1">
    <location>
        <begin position="1"/>
        <end position="27"/>
    </location>
</feature>
<dbReference type="AlphaFoldDB" id="A0A0A9A396"/>
<evidence type="ECO:0000256" key="1">
    <source>
        <dbReference type="SAM" id="MobiDB-lite"/>
    </source>
</evidence>
<protein>
    <submittedName>
        <fullName evidence="2">Uncharacterized protein</fullName>
    </submittedName>
</protein>
<reference evidence="2" key="1">
    <citation type="submission" date="2014-09" db="EMBL/GenBank/DDBJ databases">
        <authorList>
            <person name="Magalhaes I.L.F."/>
            <person name="Oliveira U."/>
            <person name="Santos F.R."/>
            <person name="Vidigal T.H.D.A."/>
            <person name="Brescovit A.D."/>
            <person name="Santos A.J."/>
        </authorList>
    </citation>
    <scope>NUCLEOTIDE SEQUENCE</scope>
    <source>
        <tissue evidence="2">Shoot tissue taken approximately 20 cm above the soil surface</tissue>
    </source>
</reference>
<reference evidence="2" key="2">
    <citation type="journal article" date="2015" name="Data Brief">
        <title>Shoot transcriptome of the giant reed, Arundo donax.</title>
        <authorList>
            <person name="Barrero R.A."/>
            <person name="Guerrero F.D."/>
            <person name="Moolhuijzen P."/>
            <person name="Goolsby J.A."/>
            <person name="Tidwell J."/>
            <person name="Bellgard S.E."/>
            <person name="Bellgard M.I."/>
        </authorList>
    </citation>
    <scope>NUCLEOTIDE SEQUENCE</scope>
    <source>
        <tissue evidence="2">Shoot tissue taken approximately 20 cm above the soil surface</tissue>
    </source>
</reference>